<dbReference type="Proteomes" id="UP000546257">
    <property type="component" value="Unassembled WGS sequence"/>
</dbReference>
<proteinExistence type="predicted"/>
<dbReference type="Gene3D" id="2.130.10.10">
    <property type="entry name" value="YVTN repeat-like/Quinoprotein amine dehydrogenase"/>
    <property type="match status" value="1"/>
</dbReference>
<evidence type="ECO:0000313" key="2">
    <source>
        <dbReference type="Proteomes" id="UP000546257"/>
    </source>
</evidence>
<dbReference type="InterPro" id="IPR011047">
    <property type="entry name" value="Quinoprotein_ADH-like_sf"/>
</dbReference>
<reference evidence="1 2" key="1">
    <citation type="submission" date="2020-08" db="EMBL/GenBank/DDBJ databases">
        <authorList>
            <person name="Seo M.-J."/>
        </authorList>
    </citation>
    <scope>NUCLEOTIDE SEQUENCE [LARGE SCALE GENOMIC DNA]</scope>
    <source>
        <strain evidence="1 2">MBLA0160</strain>
    </source>
</reference>
<protein>
    <submittedName>
        <fullName evidence="1">PQQ-binding-like beta-propeller repeat protein</fullName>
    </submittedName>
</protein>
<gene>
    <name evidence="1" type="ORF">H5V44_14185</name>
</gene>
<dbReference type="SUPFAM" id="SSF50998">
    <property type="entry name" value="Quinoprotein alcohol dehydrogenase-like"/>
    <property type="match status" value="1"/>
</dbReference>
<sequence length="414" mass="42593">MLAEGIRRPLGGLDPARSRHNWARSAVVVAEGTVLVGGPDGRVTAFGADTGFEEQWSSDTGSGYVVSLAAADDRVAVGTRGADAAVSLVSSEGGAPQWTHAAADEVGTAAADSLLARPYVVDVGIAGGAATGDDVIVAAIRRYERPGGERSWSSAVLGIAPDGAVRWRHIADASPVAVDVDAGRVAVAYNRRPRAGDGLVVLDAATGKQVLSWDPDAPGDRRVGDVAFADGAVAVASHADKRGYLLGPDGTEQWVVDLGSPRSVGSETVYTYPNHVFAADGAAVFVTGNTFAEATREPDARHPGEHTVAAVDGGDVAWTHDIGGFARDVSASGSHVAVPSAQHFRRRDADTHAVHVFDACGGHLAERSVPGIASSAAIGAETLAAVEEPVAYHDEDVTRGSHRLRAWSVGTGGW</sequence>
<accession>A0A7J9SL40</accession>
<dbReference type="EMBL" id="JACKXD010000005">
    <property type="protein sequence ID" value="MBB6647418.1"/>
    <property type="molecule type" value="Genomic_DNA"/>
</dbReference>
<comment type="caution">
    <text evidence="1">The sequence shown here is derived from an EMBL/GenBank/DDBJ whole genome shotgun (WGS) entry which is preliminary data.</text>
</comment>
<dbReference type="Gene3D" id="2.40.128.630">
    <property type="match status" value="1"/>
</dbReference>
<dbReference type="InterPro" id="IPR015943">
    <property type="entry name" value="WD40/YVTN_repeat-like_dom_sf"/>
</dbReference>
<evidence type="ECO:0000313" key="1">
    <source>
        <dbReference type="EMBL" id="MBB6647418.1"/>
    </source>
</evidence>
<name>A0A7J9SL40_9EURY</name>
<organism evidence="1 2">
    <name type="scientific">Halobellus ruber</name>
    <dbReference type="NCBI Taxonomy" id="2761102"/>
    <lineage>
        <taxon>Archaea</taxon>
        <taxon>Methanobacteriati</taxon>
        <taxon>Methanobacteriota</taxon>
        <taxon>Stenosarchaea group</taxon>
        <taxon>Halobacteria</taxon>
        <taxon>Halobacteriales</taxon>
        <taxon>Haloferacaceae</taxon>
        <taxon>Halobellus</taxon>
    </lineage>
</organism>
<keyword evidence="2" id="KW-1185">Reference proteome</keyword>
<dbReference type="AlphaFoldDB" id="A0A7J9SL40"/>
<dbReference type="RefSeq" id="WP_185193791.1">
    <property type="nucleotide sequence ID" value="NZ_JACKXD010000005.1"/>
</dbReference>